<dbReference type="GO" id="GO:0005886">
    <property type="term" value="C:plasma membrane"/>
    <property type="evidence" value="ECO:0007669"/>
    <property type="project" value="UniProtKB-SubCell"/>
</dbReference>
<dbReference type="InterPro" id="IPR011541">
    <property type="entry name" value="Ni/Co_transpt_high_affinity"/>
</dbReference>
<feature type="transmembrane region" description="Helical" evidence="8">
    <location>
        <begin position="374"/>
        <end position="398"/>
    </location>
</feature>
<protein>
    <recommendedName>
        <fullName evidence="8">Nickel/cobalt efflux system</fullName>
    </recommendedName>
</protein>
<feature type="transmembrane region" description="Helical" evidence="8">
    <location>
        <begin position="226"/>
        <end position="251"/>
    </location>
</feature>
<dbReference type="AlphaFoldDB" id="A0A316V5T8"/>
<feature type="transmembrane region" description="Helical" evidence="8">
    <location>
        <begin position="22"/>
        <end position="49"/>
    </location>
</feature>
<comment type="subcellular location">
    <subcellularLocation>
        <location evidence="8">Cell membrane</location>
        <topology evidence="8">Multi-pass membrane protein</topology>
    </subcellularLocation>
    <subcellularLocation>
        <location evidence="1">Endomembrane system</location>
        <topology evidence="1">Multi-pass membrane protein</topology>
    </subcellularLocation>
</comment>
<gene>
    <name evidence="10" type="ORF">FA14DRAFT_125997</name>
</gene>
<name>A0A316V5T8_9BASI</name>
<evidence type="ECO:0000256" key="9">
    <source>
        <dbReference type="SAM" id="MobiDB-lite"/>
    </source>
</evidence>
<dbReference type="Pfam" id="PF03824">
    <property type="entry name" value="NicO"/>
    <property type="match status" value="2"/>
</dbReference>
<dbReference type="STRING" id="1280837.A0A316V5T8"/>
<sequence length="470" mass="51257">MAVREVLDAVERRKRSEKKLSLMARTILLILAEILVNALLWIITAIVFLKGPGDGHRILGLALVAWTTGLRHGLDADHISAIDNAIRRIVSVPQMLTISSPNGDNEQISCMRRPVTVGLFFSLGHSTIVFAATVAIAISAGVANNFDGFGNVGGIIGASISGSFLILIGCINAVILYKTVRRLQVAKKKAKDEEVNPGEENHRFNGIITRVAMPILRSVDRPWKMYPVGVLFGLGFDTASSIALLSVAVIAQQQQRKNAGTEDSSNDASVILLALLFTAGMTLVDSADSCLMIWAYAPDLPKKSGWRERLAIWRDKKEIQSNGALQDTVNIHKDDDKKEQPNETPPDEKRENEEPEKVTNELNRVSLDASASRISLVLTLLSILVAFAIGLIVLMGLIGEQCSQCTRAADEQEETGNGGLAGRWWLAWRTANDNSGYVGAGIVGTFAVSVILWYFIRYTVRKLKSKKASL</sequence>
<feature type="region of interest" description="Disordered" evidence="9">
    <location>
        <begin position="324"/>
        <end position="361"/>
    </location>
</feature>
<evidence type="ECO:0000256" key="3">
    <source>
        <dbReference type="ARBA" id="ARBA00022448"/>
    </source>
</evidence>
<dbReference type="Proteomes" id="UP000245771">
    <property type="component" value="Unassembled WGS sequence"/>
</dbReference>
<keyword evidence="3 8" id="KW-0813">Transport</keyword>
<evidence type="ECO:0000313" key="10">
    <source>
        <dbReference type="EMBL" id="PWN32947.1"/>
    </source>
</evidence>
<evidence type="ECO:0000256" key="5">
    <source>
        <dbReference type="ARBA" id="ARBA00022692"/>
    </source>
</evidence>
<dbReference type="GeneID" id="37018512"/>
<reference evidence="10 11" key="1">
    <citation type="journal article" date="2018" name="Mol. Biol. Evol.">
        <title>Broad Genomic Sampling Reveals a Smut Pathogenic Ancestry of the Fungal Clade Ustilaginomycotina.</title>
        <authorList>
            <person name="Kijpornyongpan T."/>
            <person name="Mondo S.J."/>
            <person name="Barry K."/>
            <person name="Sandor L."/>
            <person name="Lee J."/>
            <person name="Lipzen A."/>
            <person name="Pangilinan J."/>
            <person name="LaButti K."/>
            <person name="Hainaut M."/>
            <person name="Henrissat B."/>
            <person name="Grigoriev I.V."/>
            <person name="Spatafora J.W."/>
            <person name="Aime M.C."/>
        </authorList>
    </citation>
    <scope>NUCLEOTIDE SEQUENCE [LARGE SCALE GENOMIC DNA]</scope>
    <source>
        <strain evidence="10 11">MCA 3882</strain>
    </source>
</reference>
<evidence type="ECO:0000256" key="2">
    <source>
        <dbReference type="ARBA" id="ARBA00010892"/>
    </source>
</evidence>
<comment type="similarity">
    <text evidence="2 8">Belongs to the NiCoT transporter (TC 2.A.52) family.</text>
</comment>
<dbReference type="GO" id="GO:0012505">
    <property type="term" value="C:endomembrane system"/>
    <property type="evidence" value="ECO:0007669"/>
    <property type="project" value="UniProtKB-SubCell"/>
</dbReference>
<evidence type="ECO:0000256" key="1">
    <source>
        <dbReference type="ARBA" id="ARBA00004127"/>
    </source>
</evidence>
<dbReference type="OrthoDB" id="5197598at2759"/>
<dbReference type="EMBL" id="KZ819605">
    <property type="protein sequence ID" value="PWN32947.1"/>
    <property type="molecule type" value="Genomic_DNA"/>
</dbReference>
<proteinExistence type="inferred from homology"/>
<dbReference type="GO" id="GO:0015099">
    <property type="term" value="F:nickel cation transmembrane transporter activity"/>
    <property type="evidence" value="ECO:0007669"/>
    <property type="project" value="UniProtKB-UniRule"/>
</dbReference>
<dbReference type="PANTHER" id="PTHR31611:SF0">
    <property type="entry name" value="HIGH-AFFINITY NICKEL TRANSPORT PROTEIN NIC1"/>
    <property type="match status" value="1"/>
</dbReference>
<evidence type="ECO:0000256" key="6">
    <source>
        <dbReference type="ARBA" id="ARBA00022989"/>
    </source>
</evidence>
<evidence type="ECO:0000256" key="8">
    <source>
        <dbReference type="RuleBase" id="RU362101"/>
    </source>
</evidence>
<feature type="transmembrane region" description="Helical" evidence="8">
    <location>
        <begin position="271"/>
        <end position="297"/>
    </location>
</feature>
<keyword evidence="4" id="KW-0533">Nickel</keyword>
<feature type="transmembrane region" description="Helical" evidence="8">
    <location>
        <begin position="117"/>
        <end position="143"/>
    </location>
</feature>
<dbReference type="InterPro" id="IPR004688">
    <property type="entry name" value="Ni/Co_transpt"/>
</dbReference>
<evidence type="ECO:0000313" key="11">
    <source>
        <dbReference type="Proteomes" id="UP000245771"/>
    </source>
</evidence>
<feature type="transmembrane region" description="Helical" evidence="8">
    <location>
        <begin position="436"/>
        <end position="456"/>
    </location>
</feature>
<feature type="transmembrane region" description="Helical" evidence="8">
    <location>
        <begin position="155"/>
        <end position="177"/>
    </location>
</feature>
<dbReference type="RefSeq" id="XP_025353249.1">
    <property type="nucleotide sequence ID" value="XM_025496731.1"/>
</dbReference>
<organism evidence="10 11">
    <name type="scientific">Meira miltonrushii</name>
    <dbReference type="NCBI Taxonomy" id="1280837"/>
    <lineage>
        <taxon>Eukaryota</taxon>
        <taxon>Fungi</taxon>
        <taxon>Dikarya</taxon>
        <taxon>Basidiomycota</taxon>
        <taxon>Ustilaginomycotina</taxon>
        <taxon>Exobasidiomycetes</taxon>
        <taxon>Exobasidiales</taxon>
        <taxon>Brachybasidiaceae</taxon>
        <taxon>Meira</taxon>
    </lineage>
</organism>
<keyword evidence="6 8" id="KW-1133">Transmembrane helix</keyword>
<keyword evidence="11" id="KW-1185">Reference proteome</keyword>
<evidence type="ECO:0000256" key="4">
    <source>
        <dbReference type="ARBA" id="ARBA00022596"/>
    </source>
</evidence>
<dbReference type="PANTHER" id="PTHR31611">
    <property type="entry name" value="HIGH-AFFINITY NICKEL TRANSPORT PROTEIN NIC1"/>
    <property type="match status" value="1"/>
</dbReference>
<keyword evidence="7 8" id="KW-0472">Membrane</keyword>
<feature type="compositionally biased region" description="Basic and acidic residues" evidence="9">
    <location>
        <begin position="330"/>
        <end position="359"/>
    </location>
</feature>
<accession>A0A316V5T8</accession>
<keyword evidence="5 8" id="KW-0812">Transmembrane</keyword>
<evidence type="ECO:0000256" key="7">
    <source>
        <dbReference type="ARBA" id="ARBA00023136"/>
    </source>
</evidence>
<dbReference type="InParanoid" id="A0A316V5T8"/>